<organism evidence="2 3">
    <name type="scientific">Deinococcus radiophilus</name>
    <dbReference type="NCBI Taxonomy" id="32062"/>
    <lineage>
        <taxon>Bacteria</taxon>
        <taxon>Thermotogati</taxon>
        <taxon>Deinococcota</taxon>
        <taxon>Deinococci</taxon>
        <taxon>Deinococcales</taxon>
        <taxon>Deinococcaceae</taxon>
        <taxon>Deinococcus</taxon>
    </lineage>
</organism>
<evidence type="ECO:0000313" key="2">
    <source>
        <dbReference type="EMBL" id="RTR29413.1"/>
    </source>
</evidence>
<dbReference type="OrthoDB" id="61762at2"/>
<evidence type="ECO:0000313" key="3">
    <source>
        <dbReference type="Proteomes" id="UP000277766"/>
    </source>
</evidence>
<keyword evidence="3" id="KW-1185">Reference proteome</keyword>
<feature type="domain" description="PatA-like N-terminal" evidence="1">
    <location>
        <begin position="20"/>
        <end position="121"/>
    </location>
</feature>
<reference evidence="2 3" key="1">
    <citation type="submission" date="2018-12" db="EMBL/GenBank/DDBJ databases">
        <title>Deinococcus radiophilus ATCC 27603 genome sequencing and assembly.</title>
        <authorList>
            <person name="Maclea K.S."/>
            <person name="Maynard C.R."/>
        </authorList>
    </citation>
    <scope>NUCLEOTIDE SEQUENCE [LARGE SCALE GENOMIC DNA]</scope>
    <source>
        <strain evidence="2 3">ATCC 27603</strain>
    </source>
</reference>
<gene>
    <name evidence="2" type="ORF">EJ104_03210</name>
</gene>
<name>A0A3S0RIX4_9DEIO</name>
<evidence type="ECO:0000259" key="1">
    <source>
        <dbReference type="Pfam" id="PF14332"/>
    </source>
</evidence>
<sequence length="266" mass="29142">MPELSTTTSEGPVLGLSAGLDEVPLTAVMELIHSTRQTGQLRVQAELPGGPLPLRLEFVGGELVGCALHDWHGPEALYAFPQTVTTGRAEFWQMRVSAAARWPLAPFGQLMGEWARLSDEWPRAVEVIVSPSQRFWGQAAPFNRQGGASARWVAANTGQSLFEVCIQMADLHAAHMIHPIRESFEWDLLILPPCEDAQAKRRSAVLRLLDGQKPLSRLLGRGLSSEQVRAELLRELGQDGGFPGAGRVIRDWLWEAAALEQATSLA</sequence>
<comment type="caution">
    <text evidence="2">The sequence shown here is derived from an EMBL/GenBank/DDBJ whole genome shotgun (WGS) entry which is preliminary data.</text>
</comment>
<dbReference type="EMBL" id="RXPE01000004">
    <property type="protein sequence ID" value="RTR29413.1"/>
    <property type="molecule type" value="Genomic_DNA"/>
</dbReference>
<proteinExistence type="predicted"/>
<dbReference type="Pfam" id="PF14332">
    <property type="entry name" value="DUF4388"/>
    <property type="match status" value="1"/>
</dbReference>
<dbReference type="AlphaFoldDB" id="A0A3S0RIX4"/>
<dbReference type="InterPro" id="IPR025497">
    <property type="entry name" value="PatA-like_N"/>
</dbReference>
<dbReference type="Proteomes" id="UP000277766">
    <property type="component" value="Unassembled WGS sequence"/>
</dbReference>
<accession>A0A3S0RIX4</accession>
<dbReference type="RefSeq" id="WP_126351324.1">
    <property type="nucleotide sequence ID" value="NZ_CP086380.1"/>
</dbReference>
<protein>
    <submittedName>
        <fullName evidence="2">DUF4388 domain-containing protein</fullName>
    </submittedName>
</protein>